<proteinExistence type="predicted"/>
<feature type="region of interest" description="Disordered" evidence="1">
    <location>
        <begin position="23"/>
        <end position="58"/>
    </location>
</feature>
<organism evidence="2 3">
    <name type="scientific">Vitis vinifera</name>
    <name type="common">Grape</name>
    <dbReference type="NCBI Taxonomy" id="29760"/>
    <lineage>
        <taxon>Eukaryota</taxon>
        <taxon>Viridiplantae</taxon>
        <taxon>Streptophyta</taxon>
        <taxon>Embryophyta</taxon>
        <taxon>Tracheophyta</taxon>
        <taxon>Spermatophyta</taxon>
        <taxon>Magnoliopsida</taxon>
        <taxon>eudicotyledons</taxon>
        <taxon>Gunneridae</taxon>
        <taxon>Pentapetalae</taxon>
        <taxon>rosids</taxon>
        <taxon>Vitales</taxon>
        <taxon>Vitaceae</taxon>
        <taxon>Viteae</taxon>
        <taxon>Vitis</taxon>
    </lineage>
</organism>
<evidence type="ECO:0000256" key="1">
    <source>
        <dbReference type="SAM" id="MobiDB-lite"/>
    </source>
</evidence>
<comment type="caution">
    <text evidence="2">The sequence shown here is derived from an EMBL/GenBank/DDBJ whole genome shotgun (WGS) entry which is preliminary data.</text>
</comment>
<dbReference type="EMBL" id="QGNW01000574">
    <property type="protein sequence ID" value="RVW67619.1"/>
    <property type="molecule type" value="Genomic_DNA"/>
</dbReference>
<protein>
    <submittedName>
        <fullName evidence="2">Uncharacterized protein</fullName>
    </submittedName>
</protein>
<dbReference type="PANTHER" id="PTHR34466:SF3">
    <property type="entry name" value="OS11G0129800 PROTEIN"/>
    <property type="match status" value="1"/>
</dbReference>
<gene>
    <name evidence="2" type="ORF">CK203_065814</name>
</gene>
<reference evidence="2 3" key="1">
    <citation type="journal article" date="2018" name="PLoS Genet.">
        <title>Population sequencing reveals clonal diversity and ancestral inbreeding in the grapevine cultivar Chardonnay.</title>
        <authorList>
            <person name="Roach M.J."/>
            <person name="Johnson D.L."/>
            <person name="Bohlmann J."/>
            <person name="van Vuuren H.J."/>
            <person name="Jones S.J."/>
            <person name="Pretorius I.S."/>
            <person name="Schmidt S.A."/>
            <person name="Borneman A.R."/>
        </authorList>
    </citation>
    <scope>NUCLEOTIDE SEQUENCE [LARGE SCALE GENOMIC DNA]</scope>
    <source>
        <strain evidence="3">cv. Chardonnay</strain>
        <tissue evidence="2">Leaf</tissue>
    </source>
</reference>
<name>A0A438G5Y4_VITVI</name>
<accession>A0A438G5Y4</accession>
<feature type="compositionally biased region" description="Polar residues" evidence="1">
    <location>
        <begin position="39"/>
        <end position="58"/>
    </location>
</feature>
<dbReference type="PANTHER" id="PTHR34466">
    <property type="entry name" value="OS11G0129800 PROTEIN"/>
    <property type="match status" value="1"/>
</dbReference>
<dbReference type="Proteomes" id="UP000288805">
    <property type="component" value="Unassembled WGS sequence"/>
</dbReference>
<evidence type="ECO:0000313" key="3">
    <source>
        <dbReference type="Proteomes" id="UP000288805"/>
    </source>
</evidence>
<dbReference type="AlphaFoldDB" id="A0A438G5Y4"/>
<sequence>MSKRLTEEAMAYFDECVSISTFDSSDFSSPEDPPLNLVGATTSVGDSGSLPQGSPDVSNSYCHSSCLNPKQDANWTSNLEDESFSFSL</sequence>
<evidence type="ECO:0000313" key="2">
    <source>
        <dbReference type="EMBL" id="RVW67619.1"/>
    </source>
</evidence>